<dbReference type="Pfam" id="PF01593">
    <property type="entry name" value="Amino_oxidase"/>
    <property type="match status" value="1"/>
</dbReference>
<dbReference type="InterPro" id="IPR036188">
    <property type="entry name" value="FAD/NAD-bd_sf"/>
</dbReference>
<evidence type="ECO:0000256" key="3">
    <source>
        <dbReference type="ARBA" id="ARBA00040298"/>
    </source>
</evidence>
<reference evidence="5 6" key="1">
    <citation type="submission" date="2016-10" db="EMBL/GenBank/DDBJ databases">
        <authorList>
            <person name="de Groot N.N."/>
        </authorList>
    </citation>
    <scope>NUCLEOTIDE SEQUENCE [LARGE SCALE GENOMIC DNA]</scope>
    <source>
        <strain evidence="5 6">DSM 26656</strain>
    </source>
</reference>
<dbReference type="PANTHER" id="PTHR10668">
    <property type="entry name" value="PHYTOENE DEHYDROGENASE"/>
    <property type="match status" value="1"/>
</dbReference>
<evidence type="ECO:0000256" key="1">
    <source>
        <dbReference type="ARBA" id="ARBA00037217"/>
    </source>
</evidence>
<comment type="subunit">
    <text evidence="2">Interacts with COX5B; this interaction may contribute to localize PYROXD2 to the inner face of the inner mitochondrial membrane.</text>
</comment>
<evidence type="ECO:0000259" key="4">
    <source>
        <dbReference type="Pfam" id="PF01593"/>
    </source>
</evidence>
<comment type="function">
    <text evidence="1">Probable oxidoreductase that may play a role as regulator of mitochondrial function.</text>
</comment>
<dbReference type="Gene3D" id="3.90.660.50">
    <property type="match status" value="1"/>
</dbReference>
<keyword evidence="6" id="KW-1185">Reference proteome</keyword>
<dbReference type="EMBL" id="FNUY01000012">
    <property type="protein sequence ID" value="SEG75675.1"/>
    <property type="molecule type" value="Genomic_DNA"/>
</dbReference>
<evidence type="ECO:0000313" key="5">
    <source>
        <dbReference type="EMBL" id="SEG75675.1"/>
    </source>
</evidence>
<dbReference type="GO" id="GO:0016491">
    <property type="term" value="F:oxidoreductase activity"/>
    <property type="evidence" value="ECO:0007669"/>
    <property type="project" value="InterPro"/>
</dbReference>
<dbReference type="SUPFAM" id="SSF51905">
    <property type="entry name" value="FAD/NAD(P)-binding domain"/>
    <property type="match status" value="1"/>
</dbReference>
<dbReference type="InterPro" id="IPR002937">
    <property type="entry name" value="Amino_oxidase"/>
</dbReference>
<dbReference type="PANTHER" id="PTHR10668:SF103">
    <property type="entry name" value="PYRIDINE NUCLEOTIDE-DISULFIDE OXIDOREDUCTASE DOMAIN-CONTAINING PROTEIN 2"/>
    <property type="match status" value="1"/>
</dbReference>
<proteinExistence type="predicted"/>
<dbReference type="AlphaFoldDB" id="A0A1H6CSW4"/>
<gene>
    <name evidence="5" type="ORF">SAMN04488115_11227</name>
</gene>
<dbReference type="Proteomes" id="UP000236743">
    <property type="component" value="Unassembled WGS sequence"/>
</dbReference>
<dbReference type="Gene3D" id="3.50.50.60">
    <property type="entry name" value="FAD/NAD(P)-binding domain"/>
    <property type="match status" value="2"/>
</dbReference>
<evidence type="ECO:0000313" key="6">
    <source>
        <dbReference type="Proteomes" id="UP000236743"/>
    </source>
</evidence>
<accession>A0A1H6CSW4</accession>
<organism evidence="5 6">
    <name type="scientific">Bosea lathyri</name>
    <dbReference type="NCBI Taxonomy" id="1036778"/>
    <lineage>
        <taxon>Bacteria</taxon>
        <taxon>Pseudomonadati</taxon>
        <taxon>Pseudomonadota</taxon>
        <taxon>Alphaproteobacteria</taxon>
        <taxon>Hyphomicrobiales</taxon>
        <taxon>Boseaceae</taxon>
        <taxon>Bosea</taxon>
    </lineage>
</organism>
<protein>
    <recommendedName>
        <fullName evidence="3">Pyridine nucleotide-disulfide oxidoreductase domain-containing protein 2</fullName>
    </recommendedName>
</protein>
<evidence type="ECO:0000256" key="2">
    <source>
        <dbReference type="ARBA" id="ARBA00038825"/>
    </source>
</evidence>
<feature type="domain" description="Amine oxidase" evidence="4">
    <location>
        <begin position="23"/>
        <end position="368"/>
    </location>
</feature>
<sequence length="551" mass="58972">MPAMLTSSSSRYDAIVVGGGHNGLVVAAYLGRAGLKTLVVEASPRLGGPAATVEFMPGYSTTLANSPGSLEPKIVRELELERYGLSFVRPDPTLVQPLGTDALYVGWRDPARNNAQIEAFAPGEAARYAAFFAYLQNFADRLGISIFEPPPSLQHLTRNLSRLEDQEAFSRIFFGSVRDLMDEFELAPQTKALIAPLAVVGGQAAPSTPGTPFNLMMRPLSLASLREAGGQDPRLIPLRGSTGLPVGGMGAIINALRDSVIAHGGTVMTSEPVASIRTNGEEVLGIVTAGGLAFEAPIVVSAINPRTTVATLLDDVTNWGELKPKMMRKSLRGRAFKVVLALDGMPRFAGATSDAEAASFACTQFRIAPTLDYLEQGHMDMLAGRLSDKPVIWGLCPSMTSPSLAPAGKHVLSLNVGNAPYHLRDGTWAEGRDILAKRAIAKLSEFMPTLPGMISDYRIIDPTQFESEFGLVEANITHGDTLPANMFWMRPMPGLHAYRTPTRGLYLSGNGSWPGNYISGIAGHNTSQEVLRDLQAQRRPATQVLAGVGSH</sequence>
<name>A0A1H6CSW4_9HYPH</name>